<dbReference type="FunCoup" id="E3MKQ1">
    <property type="interactions" value="150"/>
</dbReference>
<feature type="region of interest" description="Disordered" evidence="1">
    <location>
        <begin position="241"/>
        <end position="311"/>
    </location>
</feature>
<feature type="compositionally biased region" description="Polar residues" evidence="1">
    <location>
        <begin position="13"/>
        <end position="24"/>
    </location>
</feature>
<evidence type="ECO:0000313" key="3">
    <source>
        <dbReference type="Proteomes" id="UP000008281"/>
    </source>
</evidence>
<evidence type="ECO:0000256" key="1">
    <source>
        <dbReference type="SAM" id="MobiDB-lite"/>
    </source>
</evidence>
<dbReference type="eggNOG" id="KOG2562">
    <property type="taxonomic scope" value="Eukaryota"/>
</dbReference>
<sequence>MYHLDDDYFTRFNQPSSSTVQFPSESLRYGGSGSATTTTFGAENDQQSTRFRSQSADNRRAAFQSKPRTISEDHIHEPWNQGPLRAAEVNFPSQQRRPASTTPWTHSEYHSAHNLSVPSSFSEHLRERSPASGSALLDLLSRYPSAQNSVQNSPAVQAYIDRIHSDRPPPTRTYTYHSSESNFPLIEYSVRQEAPNGFKTTTSVYQNVVPNGNGYPTHQRVQTTFTSNGPVTSAFHREYQNSTPHQYQHSNSLGGPPPLLPRESSLQQQQQQAHPFENRSELHRHPPPSFSSSHQFYNNGVPAPASSASSGGFRQPVFHDTDQLDLIAQRLLDENMSRSTSEWSKSFEQLQNRFQNLEGEDLLTPSAFTSSGSMTLPRRGTQLPISKSSSNYEMNSSLLGRAVERARAAEAPEPRRSGALDNFWSQTISSRPSSPTIQRIPTSLTAAERLQMLQEPIDTEKRYPQRIGSGQGVAARKAELMKEPPVEYNEKPRTPLNPAFPSNSFLVPNFNELDSAVNELSRTVRGTTFGATGYNSKPGPPTPNDTLSRRLGGCGRFPTGDHAFSPPPLEHSKSPSSSLHRKLHSPSPTDEVSESSSVYQIPTGLPHPKPKHNVKEQLYLAGIQTPGYQISRTMYRNGPNFPVPSTGSVASRITEFEKRPGTPVVQLSTTTVKYNENVPVAVTPKAVPQTNGNMSPRSAVFRAKPVIHVDMGSTYHQSSPAPPIRHIQVHTQVGQVQQPLHQNQNQIYQNVNQQTFQQPNHYRPHQQLPIKQHDTATHSIFDFKSNVSSFIWNFSILNGDLRPRSRDEADRVCKTPTIPLYA</sequence>
<feature type="region of interest" description="Disordered" evidence="1">
    <location>
        <begin position="368"/>
        <end position="391"/>
    </location>
</feature>
<feature type="region of interest" description="Disordered" evidence="1">
    <location>
        <begin position="13"/>
        <end position="68"/>
    </location>
</feature>
<feature type="compositionally biased region" description="Low complexity" evidence="1">
    <location>
        <begin position="261"/>
        <end position="272"/>
    </location>
</feature>
<name>E3MKQ1_CAERE</name>
<dbReference type="AlphaFoldDB" id="E3MKQ1"/>
<feature type="compositionally biased region" description="Polar residues" evidence="1">
    <location>
        <begin position="586"/>
        <end position="600"/>
    </location>
</feature>
<gene>
    <name evidence="2" type="ORF">CRE_27577</name>
</gene>
<feature type="compositionally biased region" description="Polar residues" evidence="1">
    <location>
        <begin position="44"/>
        <end position="56"/>
    </location>
</feature>
<feature type="region of interest" description="Disordered" evidence="1">
    <location>
        <begin position="528"/>
        <end position="610"/>
    </location>
</feature>
<keyword evidence="3" id="KW-1185">Reference proteome</keyword>
<proteinExistence type="predicted"/>
<reference evidence="2" key="1">
    <citation type="submission" date="2007-07" db="EMBL/GenBank/DDBJ databases">
        <title>PCAP assembly of the Caenorhabditis remanei genome.</title>
        <authorList>
            <consortium name="The Caenorhabditis remanei Sequencing Consortium"/>
            <person name="Wilson R.K."/>
        </authorList>
    </citation>
    <scope>NUCLEOTIDE SEQUENCE [LARGE SCALE GENOMIC DNA]</scope>
    <source>
        <strain evidence="2">PB4641</strain>
    </source>
</reference>
<dbReference type="OrthoDB" id="5586at2759"/>
<dbReference type="HOGENOM" id="CLU_354600_0_0_1"/>
<dbReference type="STRING" id="31234.E3MKQ1"/>
<dbReference type="OMA" id="SRTMYRN"/>
<dbReference type="EMBL" id="DS268452">
    <property type="protein sequence ID" value="EFP04077.1"/>
    <property type="molecule type" value="Genomic_DNA"/>
</dbReference>
<protein>
    <submittedName>
        <fullName evidence="2">Uncharacterized protein</fullName>
    </submittedName>
</protein>
<dbReference type="Proteomes" id="UP000008281">
    <property type="component" value="Unassembled WGS sequence"/>
</dbReference>
<evidence type="ECO:0000313" key="2">
    <source>
        <dbReference type="EMBL" id="EFP04077.1"/>
    </source>
</evidence>
<organism evidence="3">
    <name type="scientific">Caenorhabditis remanei</name>
    <name type="common">Caenorhabditis vulgaris</name>
    <dbReference type="NCBI Taxonomy" id="31234"/>
    <lineage>
        <taxon>Eukaryota</taxon>
        <taxon>Metazoa</taxon>
        <taxon>Ecdysozoa</taxon>
        <taxon>Nematoda</taxon>
        <taxon>Chromadorea</taxon>
        <taxon>Rhabditida</taxon>
        <taxon>Rhabditina</taxon>
        <taxon>Rhabditomorpha</taxon>
        <taxon>Rhabditoidea</taxon>
        <taxon>Rhabditidae</taxon>
        <taxon>Peloderinae</taxon>
        <taxon>Caenorhabditis</taxon>
    </lineage>
</organism>
<accession>E3MKQ1</accession>